<dbReference type="InterPro" id="IPR011765">
    <property type="entry name" value="Pept_M16_N"/>
</dbReference>
<proteinExistence type="inferred from homology"/>
<evidence type="ECO:0000256" key="2">
    <source>
        <dbReference type="ARBA" id="ARBA00007261"/>
    </source>
</evidence>
<dbReference type="PANTHER" id="PTHR43690:SF17">
    <property type="entry name" value="PROTEIN YHJJ"/>
    <property type="match status" value="1"/>
</dbReference>
<comment type="caution">
    <text evidence="12">The sequence shown here is derived from an EMBL/GenBank/DDBJ whole genome shotgun (WGS) entry which is preliminary data.</text>
</comment>
<comment type="similarity">
    <text evidence="2 8">Belongs to the peptidase M16 family.</text>
</comment>
<evidence type="ECO:0000256" key="8">
    <source>
        <dbReference type="RuleBase" id="RU004447"/>
    </source>
</evidence>
<dbReference type="EMBL" id="BROH01000001">
    <property type="protein sequence ID" value="GKY86785.1"/>
    <property type="molecule type" value="Genomic_DNA"/>
</dbReference>
<keyword evidence="6" id="KW-0862">Zinc</keyword>
<evidence type="ECO:0000256" key="5">
    <source>
        <dbReference type="ARBA" id="ARBA00022801"/>
    </source>
</evidence>
<evidence type="ECO:0000256" key="7">
    <source>
        <dbReference type="ARBA" id="ARBA00023049"/>
    </source>
</evidence>
<dbReference type="RefSeq" id="WP_281840741.1">
    <property type="nucleotide sequence ID" value="NZ_BROH01000001.1"/>
</dbReference>
<gene>
    <name evidence="12" type="ORF">STA1M1_06540</name>
</gene>
<feature type="signal peptide" evidence="9">
    <location>
        <begin position="1"/>
        <end position="22"/>
    </location>
</feature>
<dbReference type="SUPFAM" id="SSF63411">
    <property type="entry name" value="LuxS/MPP-like metallohydrolase"/>
    <property type="match status" value="2"/>
</dbReference>
<feature type="domain" description="Peptidase M16 N-terminal" evidence="10">
    <location>
        <begin position="37"/>
        <end position="183"/>
    </location>
</feature>
<dbReference type="PANTHER" id="PTHR43690">
    <property type="entry name" value="NARDILYSIN"/>
    <property type="match status" value="1"/>
</dbReference>
<evidence type="ECO:0000259" key="10">
    <source>
        <dbReference type="Pfam" id="PF00675"/>
    </source>
</evidence>
<accession>A0ABQ5LQV4</accession>
<keyword evidence="5" id="KW-0378">Hydrolase</keyword>
<dbReference type="InterPro" id="IPR007863">
    <property type="entry name" value="Peptidase_M16_C"/>
</dbReference>
<dbReference type="InterPro" id="IPR050626">
    <property type="entry name" value="Peptidase_M16"/>
</dbReference>
<keyword evidence="4" id="KW-0479">Metal-binding</keyword>
<evidence type="ECO:0000313" key="13">
    <source>
        <dbReference type="Proteomes" id="UP001144205"/>
    </source>
</evidence>
<evidence type="ECO:0000313" key="12">
    <source>
        <dbReference type="EMBL" id="GKY86785.1"/>
    </source>
</evidence>
<sequence length="448" mass="48358">MRFAPIAALALWAALIAPPAMSAGEVTDFTLDNGMEVVVIEDHRAPVVVHMVWYRIGAGDEQPGKSGIAHFLEHLMFKGTETRAAGEFSKVVEANGGTDNAFTSYDYTAYYQRIAADRLGLMMEMEADRMRHLVLAPEDVDTERNVILEERATRTDSDPGALFREEMRAALYRNNPYGLPVIGWKSEVEGLTRDDALGFYRQYYAPNNAILIVAGDVTPDEVRALAEAHYGPLAPTEGLGPRARPQEPPSRAARRMVLADARVAQPSLLRMYLAPERTSGDQREAAALVFLAELLGGDGATSVLGRALQFDTQSAIYTSAGYAATALDDSTFSVALVPAEGVSLADAEAALDAQIAGFLDTGPDMAAFERIKMKIRASEIYALDDVGDLADRYGRALTSGLTIADVQSWPGLLQSVTPEDVMQAARDVLDKRASVTGWLVPEGGEGAL</sequence>
<dbReference type="Pfam" id="PF05193">
    <property type="entry name" value="Peptidase_M16_C"/>
    <property type="match status" value="1"/>
</dbReference>
<evidence type="ECO:0000256" key="9">
    <source>
        <dbReference type="SAM" id="SignalP"/>
    </source>
</evidence>
<feature type="domain" description="Peptidase M16 C-terminal" evidence="11">
    <location>
        <begin position="191"/>
        <end position="374"/>
    </location>
</feature>
<name>A0ABQ5LQV4_9RHOB</name>
<dbReference type="Proteomes" id="UP001144205">
    <property type="component" value="Unassembled WGS sequence"/>
</dbReference>
<comment type="cofactor">
    <cofactor evidence="1">
        <name>Zn(2+)</name>
        <dbReference type="ChEBI" id="CHEBI:29105"/>
    </cofactor>
</comment>
<protein>
    <submittedName>
        <fullName evidence="12">Peptidase M16</fullName>
    </submittedName>
</protein>
<evidence type="ECO:0000256" key="4">
    <source>
        <dbReference type="ARBA" id="ARBA00022723"/>
    </source>
</evidence>
<evidence type="ECO:0000256" key="3">
    <source>
        <dbReference type="ARBA" id="ARBA00022670"/>
    </source>
</evidence>
<evidence type="ECO:0000256" key="6">
    <source>
        <dbReference type="ARBA" id="ARBA00022833"/>
    </source>
</evidence>
<dbReference type="InterPro" id="IPR001431">
    <property type="entry name" value="Pept_M16_Zn_BS"/>
</dbReference>
<keyword evidence="9" id="KW-0732">Signal</keyword>
<evidence type="ECO:0000259" key="11">
    <source>
        <dbReference type="Pfam" id="PF05193"/>
    </source>
</evidence>
<dbReference type="PROSITE" id="PS00143">
    <property type="entry name" value="INSULINASE"/>
    <property type="match status" value="1"/>
</dbReference>
<evidence type="ECO:0000256" key="1">
    <source>
        <dbReference type="ARBA" id="ARBA00001947"/>
    </source>
</evidence>
<keyword evidence="13" id="KW-1185">Reference proteome</keyword>
<dbReference type="InterPro" id="IPR011249">
    <property type="entry name" value="Metalloenz_LuxS/M16"/>
</dbReference>
<reference evidence="12" key="1">
    <citation type="journal article" date="2023" name="Int. J. Syst. Evol. Microbiol.">
        <title>Sinisalibacter aestuarii sp. nov., isolated from estuarine sediment of the Arakawa River.</title>
        <authorList>
            <person name="Arafat S.T."/>
            <person name="Hirano S."/>
            <person name="Sato A."/>
            <person name="Takeuchi K."/>
            <person name="Yasuda T."/>
            <person name="Terahara T."/>
            <person name="Hamada M."/>
            <person name="Kobayashi T."/>
        </authorList>
    </citation>
    <scope>NUCLEOTIDE SEQUENCE</scope>
    <source>
        <strain evidence="12">B-399</strain>
    </source>
</reference>
<feature type="chain" id="PRO_5047087204" evidence="9">
    <location>
        <begin position="23"/>
        <end position="448"/>
    </location>
</feature>
<keyword evidence="3" id="KW-0645">Protease</keyword>
<dbReference type="Gene3D" id="3.30.830.10">
    <property type="entry name" value="Metalloenzyme, LuxS/M16 peptidase-like"/>
    <property type="match status" value="2"/>
</dbReference>
<keyword evidence="7" id="KW-0482">Metalloprotease</keyword>
<organism evidence="12 13">
    <name type="scientific">Sinisalibacter aestuarii</name>
    <dbReference type="NCBI Taxonomy" id="2949426"/>
    <lineage>
        <taxon>Bacteria</taxon>
        <taxon>Pseudomonadati</taxon>
        <taxon>Pseudomonadota</taxon>
        <taxon>Alphaproteobacteria</taxon>
        <taxon>Rhodobacterales</taxon>
        <taxon>Roseobacteraceae</taxon>
        <taxon>Sinisalibacter</taxon>
    </lineage>
</organism>
<dbReference type="Pfam" id="PF00675">
    <property type="entry name" value="Peptidase_M16"/>
    <property type="match status" value="1"/>
</dbReference>